<gene>
    <name evidence="2" type="ORF">D8I35_08015</name>
</gene>
<proteinExistence type="predicted"/>
<dbReference type="RefSeq" id="WP_122227790.1">
    <property type="nucleotide sequence ID" value="NZ_RDQO01000002.1"/>
</dbReference>
<dbReference type="EMBL" id="RDQO01000002">
    <property type="protein sequence ID" value="RMX06464.1"/>
    <property type="molecule type" value="Genomic_DNA"/>
</dbReference>
<feature type="compositionally biased region" description="Basic and acidic residues" evidence="1">
    <location>
        <begin position="15"/>
        <end position="28"/>
    </location>
</feature>
<keyword evidence="3" id="KW-1185">Reference proteome</keyword>
<name>A0A3M6QTW2_9BURK</name>
<organism evidence="2 3">
    <name type="scientific">Corticibacter populi</name>
    <dbReference type="NCBI Taxonomy" id="1550736"/>
    <lineage>
        <taxon>Bacteria</taxon>
        <taxon>Pseudomonadati</taxon>
        <taxon>Pseudomonadota</taxon>
        <taxon>Betaproteobacteria</taxon>
        <taxon>Burkholderiales</taxon>
        <taxon>Comamonadaceae</taxon>
        <taxon>Corticibacter</taxon>
    </lineage>
</organism>
<sequence length="467" mass="50674">MESTRDHEDDDAGDQEARNEEGGSFESHFRSPELAAESHLAWVLGQRLELLDALRGLFSGPRHWAQLRLWCFLALAGLPKGRIGRDDLNQLFHALQPQALEHVLKRLRDAGLLVWDVTLQDYTLSAVARQVHGLLVPLSHVSGEDDELGAILAQVAGAQALGLADASQLQHLHAQLARLHDEFAEAIASGSEARLREVQPRFERALALVDRAGQALTALIRADGDDARLEREARALGHAQARLLAMASQFTRAMQQLDRQRVTLGSTGVTSSDVRAWLGTQTALHRLLNGALAGSVRPVFISPHDMLDVAEAEFERDRPDPARSAGLPPPATAADGALDVPSLPQELHELIGLLQQWQAVPGRDAQDPSAAHQPSDQPPDHPLAEAVLGGRFAQAAYRMQLLPLLGDRQAQTLKGRTGELARSGWQAELRAEIVPVDHFAVAAMSEGRLRHPGAAGLTPESNPEHTP</sequence>
<dbReference type="OrthoDB" id="6015875at2"/>
<dbReference type="Proteomes" id="UP000278006">
    <property type="component" value="Unassembled WGS sequence"/>
</dbReference>
<evidence type="ECO:0000256" key="1">
    <source>
        <dbReference type="SAM" id="MobiDB-lite"/>
    </source>
</evidence>
<reference evidence="2 3" key="1">
    <citation type="submission" date="2018-10" db="EMBL/GenBank/DDBJ databases">
        <title>Draft genome of Cortibacter populi DSM10536.</title>
        <authorList>
            <person name="Bernier A.-M."/>
            <person name="Bernard K."/>
        </authorList>
    </citation>
    <scope>NUCLEOTIDE SEQUENCE [LARGE SCALE GENOMIC DNA]</scope>
    <source>
        <strain evidence="2 3">DSM 105136</strain>
    </source>
</reference>
<accession>A0A3M6QTW2</accession>
<feature type="region of interest" description="Disordered" evidence="1">
    <location>
        <begin position="1"/>
        <end position="28"/>
    </location>
</feature>
<evidence type="ECO:0000313" key="2">
    <source>
        <dbReference type="EMBL" id="RMX06464.1"/>
    </source>
</evidence>
<protein>
    <submittedName>
        <fullName evidence="2">Uncharacterized protein</fullName>
    </submittedName>
</protein>
<feature type="region of interest" description="Disordered" evidence="1">
    <location>
        <begin position="314"/>
        <end position="338"/>
    </location>
</feature>
<feature type="region of interest" description="Disordered" evidence="1">
    <location>
        <begin position="361"/>
        <end position="383"/>
    </location>
</feature>
<comment type="caution">
    <text evidence="2">The sequence shown here is derived from an EMBL/GenBank/DDBJ whole genome shotgun (WGS) entry which is preliminary data.</text>
</comment>
<evidence type="ECO:0000313" key="3">
    <source>
        <dbReference type="Proteomes" id="UP000278006"/>
    </source>
</evidence>
<dbReference type="AlphaFoldDB" id="A0A3M6QTW2"/>